<dbReference type="SMART" id="SM01252">
    <property type="entry name" value="KilA-N"/>
    <property type="match status" value="1"/>
</dbReference>
<keyword evidence="2" id="KW-0040">ANK repeat</keyword>
<feature type="region of interest" description="Disordered" evidence="3">
    <location>
        <begin position="287"/>
        <end position="315"/>
    </location>
</feature>
<sequence>MSAAASLYEPNFLASLKAGSQDALSVTVASVADTAPQHIPSPPVPAPEIAAQATSPSPIPTPVPLLPAESHCSDSDKAAVPAEAETAELASQQSIEPVPAEPVADREPTPSPATPQTSQQRPDTPDPHSSPVLDEEIQESLAVKTEQVDSLVSPPNNSEPEGSASQEALQNGSDAGQDGEPASQDGADPAAATAQAESHQLPQPVSAQPQLLPQPQPEPQPQPQLDLKPIPASVPEPDPAPTQAPASELTPAPIPAAHSQLQALQLQQTMSLQPPPMAPNPLHFSTAAPPPIVATGNGQTLLPPKQSSQPSQPTIPQISWNEQQFLLQQQQQRQQLIQIQQQQQQQLLQQLIHQQASQQISMQQQQMLQQQHQIQQQQLLQQQANHKQLFIQQQQQLAMQQAAQAHLQQQQQQQQQQYYSSPPQGQAGMSLPAAMHQSPTGTYFQTPQGLVHVAPNGQQYLLHPAQAQQLLLAGVRPVQYPPAPAPARRPPAKRANNGLTRQLASVTPIRQGLYEATYSNVSVYEMNSLNGVGIMRRKSDSWMNATHILKAAGMEKSRRTKVLEREIHQGQHEKIQGGYGKYQGTWIPLSRAKELAREYGLADYLRDLLELPETQP</sequence>
<dbReference type="EMBL" id="JADGJQ010000004">
    <property type="protein sequence ID" value="KAJ3184181.1"/>
    <property type="molecule type" value="Genomic_DNA"/>
</dbReference>
<dbReference type="GO" id="GO:0000981">
    <property type="term" value="F:DNA-binding transcription factor activity, RNA polymerase II-specific"/>
    <property type="evidence" value="ECO:0007669"/>
    <property type="project" value="UniProtKB-ARBA"/>
</dbReference>
<dbReference type="GO" id="GO:0033309">
    <property type="term" value="C:SBF transcription complex"/>
    <property type="evidence" value="ECO:0007669"/>
    <property type="project" value="TreeGrafter"/>
</dbReference>
<feature type="region of interest" description="Disordered" evidence="3">
    <location>
        <begin position="35"/>
        <end position="251"/>
    </location>
</feature>
<feature type="compositionally biased region" description="Low complexity" evidence="3">
    <location>
        <begin position="181"/>
        <end position="211"/>
    </location>
</feature>
<feature type="compositionally biased region" description="Low complexity" evidence="3">
    <location>
        <begin position="299"/>
        <end position="315"/>
    </location>
</feature>
<evidence type="ECO:0000313" key="6">
    <source>
        <dbReference type="Proteomes" id="UP001212152"/>
    </source>
</evidence>
<dbReference type="Pfam" id="PF04383">
    <property type="entry name" value="KilA-N"/>
    <property type="match status" value="1"/>
</dbReference>
<protein>
    <submittedName>
        <fullName evidence="5">Transcriptional regulator swi6</fullName>
    </submittedName>
</protein>
<dbReference type="PANTHER" id="PTHR43828">
    <property type="entry name" value="ASPARAGINASE"/>
    <property type="match status" value="1"/>
</dbReference>
<evidence type="ECO:0000256" key="3">
    <source>
        <dbReference type="SAM" id="MobiDB-lite"/>
    </source>
</evidence>
<feature type="domain" description="HTH APSES-type" evidence="4">
    <location>
        <begin position="513"/>
        <end position="616"/>
    </location>
</feature>
<feature type="compositionally biased region" description="Pro residues" evidence="3">
    <location>
        <begin position="212"/>
        <end position="222"/>
    </location>
</feature>
<reference evidence="5" key="1">
    <citation type="submission" date="2020-05" db="EMBL/GenBank/DDBJ databases">
        <title>Phylogenomic resolution of chytrid fungi.</title>
        <authorList>
            <person name="Stajich J.E."/>
            <person name="Amses K."/>
            <person name="Simmons R."/>
            <person name="Seto K."/>
            <person name="Myers J."/>
            <person name="Bonds A."/>
            <person name="Quandt C.A."/>
            <person name="Barry K."/>
            <person name="Liu P."/>
            <person name="Grigoriev I."/>
            <person name="Longcore J.E."/>
            <person name="James T.Y."/>
        </authorList>
    </citation>
    <scope>NUCLEOTIDE SEQUENCE</scope>
    <source>
        <strain evidence="5">JEL0379</strain>
    </source>
</reference>
<dbReference type="InterPro" id="IPR018004">
    <property type="entry name" value="KilA/APSES_HTH"/>
</dbReference>
<keyword evidence="1" id="KW-0677">Repeat</keyword>
<feature type="region of interest" description="Disordered" evidence="3">
    <location>
        <begin position="413"/>
        <end position="436"/>
    </location>
</feature>
<gene>
    <name evidence="5" type="primary">SWI6_1</name>
    <name evidence="5" type="ORF">HDU87_005027</name>
</gene>
<dbReference type="Proteomes" id="UP001212152">
    <property type="component" value="Unassembled WGS sequence"/>
</dbReference>
<dbReference type="InterPro" id="IPR051642">
    <property type="entry name" value="SWI6-like"/>
</dbReference>
<dbReference type="AlphaFoldDB" id="A0AAD5TSM4"/>
<evidence type="ECO:0000256" key="2">
    <source>
        <dbReference type="ARBA" id="ARBA00023043"/>
    </source>
</evidence>
<dbReference type="InterPro" id="IPR003163">
    <property type="entry name" value="Tscrpt_reg_HTH_APSES-type"/>
</dbReference>
<dbReference type="GO" id="GO:0003677">
    <property type="term" value="F:DNA binding"/>
    <property type="evidence" value="ECO:0007669"/>
    <property type="project" value="InterPro"/>
</dbReference>
<accession>A0AAD5TSM4</accession>
<name>A0AAD5TSM4_9FUNG</name>
<dbReference type="PROSITE" id="PS51299">
    <property type="entry name" value="HTH_APSES"/>
    <property type="match status" value="1"/>
</dbReference>
<evidence type="ECO:0000313" key="5">
    <source>
        <dbReference type="EMBL" id="KAJ3184181.1"/>
    </source>
</evidence>
<proteinExistence type="predicted"/>
<dbReference type="PANTHER" id="PTHR43828:SF3">
    <property type="entry name" value="CHROMO DOMAIN-CONTAINING PROTEIN"/>
    <property type="match status" value="1"/>
</dbReference>
<dbReference type="InterPro" id="IPR036887">
    <property type="entry name" value="HTH_APSES_sf"/>
</dbReference>
<feature type="compositionally biased region" description="Pro residues" evidence="3">
    <location>
        <begin position="232"/>
        <end position="242"/>
    </location>
</feature>
<dbReference type="GO" id="GO:0030907">
    <property type="term" value="C:MBF transcription complex"/>
    <property type="evidence" value="ECO:0007669"/>
    <property type="project" value="TreeGrafter"/>
</dbReference>
<dbReference type="Gene3D" id="3.10.260.10">
    <property type="entry name" value="Transcription regulator HTH, APSES-type DNA-binding domain"/>
    <property type="match status" value="1"/>
</dbReference>
<keyword evidence="6" id="KW-1185">Reference proteome</keyword>
<evidence type="ECO:0000256" key="1">
    <source>
        <dbReference type="ARBA" id="ARBA00022737"/>
    </source>
</evidence>
<evidence type="ECO:0000259" key="4">
    <source>
        <dbReference type="PROSITE" id="PS51299"/>
    </source>
</evidence>
<organism evidence="5 6">
    <name type="scientific">Geranomyces variabilis</name>
    <dbReference type="NCBI Taxonomy" id="109894"/>
    <lineage>
        <taxon>Eukaryota</taxon>
        <taxon>Fungi</taxon>
        <taxon>Fungi incertae sedis</taxon>
        <taxon>Chytridiomycota</taxon>
        <taxon>Chytridiomycota incertae sedis</taxon>
        <taxon>Chytridiomycetes</taxon>
        <taxon>Spizellomycetales</taxon>
        <taxon>Powellomycetaceae</taxon>
        <taxon>Geranomyces</taxon>
    </lineage>
</organism>
<comment type="caution">
    <text evidence="5">The sequence shown here is derived from an EMBL/GenBank/DDBJ whole genome shotgun (WGS) entry which is preliminary data.</text>
</comment>
<feature type="compositionally biased region" description="Polar residues" evidence="3">
    <location>
        <begin position="148"/>
        <end position="174"/>
    </location>
</feature>
<dbReference type="SUPFAM" id="SSF54616">
    <property type="entry name" value="DNA-binding domain of Mlu1-box binding protein MBP1"/>
    <property type="match status" value="1"/>
</dbReference>